<sequence>MDCAKLNLTKGNAVASASTIPVFAIFAPDSLSLRLQAILSSLGDYCIYTDCADLNPSDCAAIFSDGLSVEQTQWLGQATIPLVDLRPKAGARSKPASELSLSSDFYYQDVLEVLYRLQLGRAQTQIEAASDKQRLVGVSPAVKELRRLSAQVADKAVTVLITGPSGAGKEVVARSLHDLSSRRDAPFVPINCGAIPRELLESELFGHERGAFTGAISSRAGRFELAEGGTLFLDEIGDMPLEMQVKILRVIQERKFERVGSDKTRSADVRIIAATHRNLEEMINAGQFREDLYYRINVFPLRVPALAERPDDIGHLIRALSKQIESEGLGQLRLADSALRSLCSHSWPGNIRELANLLERLVIMYPDTVVGLTDLPENYRYGESDWQPAPLAAQGAAPAGELPALPADGIDMKAYIQNLEREWISQALASHAGVMSKAAAHLGLRRTTLIEKVRKLGL</sequence>
<keyword evidence="4" id="KW-0238">DNA-binding</keyword>
<reference evidence="7" key="1">
    <citation type="submission" date="2021-07" db="EMBL/GenBank/DDBJ databases">
        <title>Zhongshania sp. CAU 1632 isolated from seawater.</title>
        <authorList>
            <person name="Kim W."/>
        </authorList>
    </citation>
    <scope>NUCLEOTIDE SEQUENCE</scope>
    <source>
        <strain evidence="7">CAU 1632</strain>
    </source>
</reference>
<protein>
    <submittedName>
        <fullName evidence="7">Sigma-54 dependent transcriptional regulator</fullName>
    </submittedName>
</protein>
<keyword evidence="1" id="KW-0547">Nucleotide-binding</keyword>
<accession>A0ABS6VTQ0</accession>
<evidence type="ECO:0000256" key="4">
    <source>
        <dbReference type="ARBA" id="ARBA00023125"/>
    </source>
</evidence>
<keyword evidence="2" id="KW-0067">ATP-binding</keyword>
<keyword evidence="3" id="KW-0805">Transcription regulation</keyword>
<dbReference type="EMBL" id="JAHWDQ010000003">
    <property type="protein sequence ID" value="MBW2941697.1"/>
    <property type="molecule type" value="Genomic_DNA"/>
</dbReference>
<dbReference type="CDD" id="cd00009">
    <property type="entry name" value="AAA"/>
    <property type="match status" value="1"/>
</dbReference>
<dbReference type="Pfam" id="PF25601">
    <property type="entry name" value="AAA_lid_14"/>
    <property type="match status" value="1"/>
</dbReference>
<dbReference type="Pfam" id="PF00158">
    <property type="entry name" value="Sigma54_activat"/>
    <property type="match status" value="1"/>
</dbReference>
<name>A0ABS6VTQ0_9GAMM</name>
<evidence type="ECO:0000313" key="7">
    <source>
        <dbReference type="EMBL" id="MBW2941697.1"/>
    </source>
</evidence>
<dbReference type="InterPro" id="IPR025943">
    <property type="entry name" value="Sigma_54_int_dom_ATP-bd_2"/>
</dbReference>
<evidence type="ECO:0000256" key="3">
    <source>
        <dbReference type="ARBA" id="ARBA00023015"/>
    </source>
</evidence>
<evidence type="ECO:0000256" key="5">
    <source>
        <dbReference type="ARBA" id="ARBA00023163"/>
    </source>
</evidence>
<evidence type="ECO:0000256" key="1">
    <source>
        <dbReference type="ARBA" id="ARBA00022741"/>
    </source>
</evidence>
<dbReference type="PROSITE" id="PS00688">
    <property type="entry name" value="SIGMA54_INTERACT_3"/>
    <property type="match status" value="1"/>
</dbReference>
<proteinExistence type="predicted"/>
<dbReference type="SMART" id="SM00382">
    <property type="entry name" value="AAA"/>
    <property type="match status" value="1"/>
</dbReference>
<dbReference type="InterPro" id="IPR003593">
    <property type="entry name" value="AAA+_ATPase"/>
</dbReference>
<dbReference type="PROSITE" id="PS50045">
    <property type="entry name" value="SIGMA54_INTERACT_4"/>
    <property type="match status" value="1"/>
</dbReference>
<evidence type="ECO:0000313" key="8">
    <source>
        <dbReference type="Proteomes" id="UP001166291"/>
    </source>
</evidence>
<dbReference type="Proteomes" id="UP001166291">
    <property type="component" value="Unassembled WGS sequence"/>
</dbReference>
<dbReference type="InterPro" id="IPR025944">
    <property type="entry name" value="Sigma_54_int_dom_CS"/>
</dbReference>
<comment type="caution">
    <text evidence="7">The sequence shown here is derived from an EMBL/GenBank/DDBJ whole genome shotgun (WGS) entry which is preliminary data.</text>
</comment>
<dbReference type="InterPro" id="IPR002078">
    <property type="entry name" value="Sigma_54_int"/>
</dbReference>
<evidence type="ECO:0000256" key="2">
    <source>
        <dbReference type="ARBA" id="ARBA00022840"/>
    </source>
</evidence>
<feature type="domain" description="Sigma-54 factor interaction" evidence="6">
    <location>
        <begin position="135"/>
        <end position="363"/>
    </location>
</feature>
<dbReference type="Pfam" id="PF02954">
    <property type="entry name" value="HTH_8"/>
    <property type="match status" value="1"/>
</dbReference>
<gene>
    <name evidence="7" type="ORF">KXJ70_12945</name>
</gene>
<dbReference type="PROSITE" id="PS00676">
    <property type="entry name" value="SIGMA54_INTERACT_2"/>
    <property type="match status" value="1"/>
</dbReference>
<dbReference type="InterPro" id="IPR058031">
    <property type="entry name" value="AAA_lid_NorR"/>
</dbReference>
<dbReference type="InterPro" id="IPR002197">
    <property type="entry name" value="HTH_Fis"/>
</dbReference>
<dbReference type="PANTHER" id="PTHR32071">
    <property type="entry name" value="TRANSCRIPTIONAL REGULATORY PROTEIN"/>
    <property type="match status" value="1"/>
</dbReference>
<dbReference type="PANTHER" id="PTHR32071:SF117">
    <property type="entry name" value="PTS-DEPENDENT DIHYDROXYACETONE KINASE OPERON REGULATORY PROTEIN-RELATED"/>
    <property type="match status" value="1"/>
</dbReference>
<evidence type="ECO:0000259" key="6">
    <source>
        <dbReference type="PROSITE" id="PS50045"/>
    </source>
</evidence>
<keyword evidence="5" id="KW-0804">Transcription</keyword>
<organism evidence="7 8">
    <name type="scientific">Zhongshania aquimaris</name>
    <dbReference type="NCBI Taxonomy" id="2857107"/>
    <lineage>
        <taxon>Bacteria</taxon>
        <taxon>Pseudomonadati</taxon>
        <taxon>Pseudomonadota</taxon>
        <taxon>Gammaproteobacteria</taxon>
        <taxon>Cellvibrionales</taxon>
        <taxon>Spongiibacteraceae</taxon>
        <taxon>Zhongshania</taxon>
    </lineage>
</organism>
<keyword evidence="8" id="KW-1185">Reference proteome</keyword>